<dbReference type="AlphaFoldDB" id="A0A2W5R4F0"/>
<accession>A0A2W5R4F0</accession>
<evidence type="ECO:0000256" key="1">
    <source>
        <dbReference type="SAM" id="SignalP"/>
    </source>
</evidence>
<reference evidence="2 3" key="1">
    <citation type="submission" date="2017-08" db="EMBL/GenBank/DDBJ databases">
        <title>Infants hospitalized years apart are colonized by the same room-sourced microbial strains.</title>
        <authorList>
            <person name="Brooks B."/>
            <person name="Olm M.R."/>
            <person name="Firek B.A."/>
            <person name="Baker R."/>
            <person name="Thomas B.C."/>
            <person name="Morowitz M.J."/>
            <person name="Banfield J.F."/>
        </authorList>
    </citation>
    <scope>NUCLEOTIDE SEQUENCE [LARGE SCALE GENOMIC DNA]</scope>
    <source>
        <strain evidence="2">S2_005_001_R2_27</strain>
    </source>
</reference>
<gene>
    <name evidence="2" type="ORF">DI549_12715</name>
</gene>
<feature type="chain" id="PRO_5015969228" evidence="1">
    <location>
        <begin position="27"/>
        <end position="95"/>
    </location>
</feature>
<proteinExistence type="predicted"/>
<protein>
    <submittedName>
        <fullName evidence="2">Uncharacterized protein</fullName>
    </submittedName>
</protein>
<evidence type="ECO:0000313" key="3">
    <source>
        <dbReference type="Proteomes" id="UP000248887"/>
    </source>
</evidence>
<organism evidence="2 3">
    <name type="scientific">Ancylobacter novellus</name>
    <name type="common">Thiobacillus novellus</name>
    <dbReference type="NCBI Taxonomy" id="921"/>
    <lineage>
        <taxon>Bacteria</taxon>
        <taxon>Pseudomonadati</taxon>
        <taxon>Pseudomonadota</taxon>
        <taxon>Alphaproteobacteria</taxon>
        <taxon>Hyphomicrobiales</taxon>
        <taxon>Xanthobacteraceae</taxon>
        <taxon>Ancylobacter</taxon>
    </lineage>
</organism>
<dbReference type="Proteomes" id="UP000248887">
    <property type="component" value="Unassembled WGS sequence"/>
</dbReference>
<name>A0A2W5R4F0_ANCNO</name>
<evidence type="ECO:0000313" key="2">
    <source>
        <dbReference type="EMBL" id="PZQ81905.1"/>
    </source>
</evidence>
<feature type="signal peptide" evidence="1">
    <location>
        <begin position="1"/>
        <end position="26"/>
    </location>
</feature>
<dbReference type="EMBL" id="QFQD01000037">
    <property type="protein sequence ID" value="PZQ81905.1"/>
    <property type="molecule type" value="Genomic_DNA"/>
</dbReference>
<sequence length="95" mass="10268">MFTMRHLLLASATAAVLTGLAGGAQAIEAKIPAPYNPKMAFTGPVVANIHTRTDVLPQGRPWFPSLGPNYGTYEDPWFPPVGTVIVRPINNVIRK</sequence>
<comment type="caution">
    <text evidence="2">The sequence shown here is derived from an EMBL/GenBank/DDBJ whole genome shotgun (WGS) entry which is preliminary data.</text>
</comment>
<keyword evidence="1" id="KW-0732">Signal</keyword>